<feature type="domain" description="Glycosyl transferase family 1" evidence="2">
    <location>
        <begin position="221"/>
        <end position="371"/>
    </location>
</feature>
<dbReference type="PANTHER" id="PTHR46401:SF2">
    <property type="entry name" value="GLYCOSYLTRANSFERASE WBBK-RELATED"/>
    <property type="match status" value="1"/>
</dbReference>
<dbReference type="InterPro" id="IPR001296">
    <property type="entry name" value="Glyco_trans_1"/>
</dbReference>
<accession>A0A6J6I972</accession>
<evidence type="ECO:0000313" key="3">
    <source>
        <dbReference type="EMBL" id="CAB4620777.1"/>
    </source>
</evidence>
<proteinExistence type="predicted"/>
<reference evidence="3" key="1">
    <citation type="submission" date="2020-05" db="EMBL/GenBank/DDBJ databases">
        <authorList>
            <person name="Chiriac C."/>
            <person name="Salcher M."/>
            <person name="Ghai R."/>
            <person name="Kavagutti S V."/>
        </authorList>
    </citation>
    <scope>NUCLEOTIDE SEQUENCE</scope>
</reference>
<dbReference type="AlphaFoldDB" id="A0A6J6I972"/>
<dbReference type="PANTHER" id="PTHR46401">
    <property type="entry name" value="GLYCOSYLTRANSFERASE WBBK-RELATED"/>
    <property type="match status" value="1"/>
</dbReference>
<dbReference type="Pfam" id="PF00534">
    <property type="entry name" value="Glycos_transf_1"/>
    <property type="match status" value="1"/>
</dbReference>
<protein>
    <submittedName>
        <fullName evidence="3">Unannotated protein</fullName>
    </submittedName>
</protein>
<dbReference type="GO" id="GO:0016757">
    <property type="term" value="F:glycosyltransferase activity"/>
    <property type="evidence" value="ECO:0007669"/>
    <property type="project" value="InterPro"/>
</dbReference>
<organism evidence="3">
    <name type="scientific">freshwater metagenome</name>
    <dbReference type="NCBI Taxonomy" id="449393"/>
    <lineage>
        <taxon>unclassified sequences</taxon>
        <taxon>metagenomes</taxon>
        <taxon>ecological metagenomes</taxon>
    </lineage>
</organism>
<evidence type="ECO:0000259" key="2">
    <source>
        <dbReference type="Pfam" id="PF00534"/>
    </source>
</evidence>
<dbReference type="EMBL" id="CAEZVB010000029">
    <property type="protein sequence ID" value="CAB4620777.1"/>
    <property type="molecule type" value="Genomic_DNA"/>
</dbReference>
<dbReference type="SUPFAM" id="SSF53756">
    <property type="entry name" value="UDP-Glycosyltransferase/glycogen phosphorylase"/>
    <property type="match status" value="1"/>
</dbReference>
<evidence type="ECO:0000256" key="1">
    <source>
        <dbReference type="ARBA" id="ARBA00022679"/>
    </source>
</evidence>
<name>A0A6J6I972_9ZZZZ</name>
<dbReference type="Gene3D" id="3.40.50.2000">
    <property type="entry name" value="Glycogen Phosphorylase B"/>
    <property type="match status" value="1"/>
</dbReference>
<keyword evidence="1" id="KW-0808">Transferase</keyword>
<gene>
    <name evidence="3" type="ORF">UFOPK1908_00769</name>
</gene>
<sequence length="617" mass="66431">MSALLIDVTDLVEFLQRSESVSGVQRVIAETTPFLEGHSESAAQAVILDRGRGVFVQLSHTEHHVLIHRGARAGSDASRDELAAVATGALNRAATATAVKINQGDVLLFLGALWINDALMLAARDAHAQGATLVDLLYDLTPVLQTGHTAAVNKLFERYLNLICQTASRVPAISYSSRRDFETYATSHGYEVVPGAATGLPCGLTPESFDAQHANTNPWPRDYVLFVGTVESRKNHILAFNAWRELIETHGAENVPDLVCVGRLGWHSTEFLTSYVTSHGLDGKISVLSTSVSDAELADFYAGSEFTIYPSNYEGWGLPVSESIAFGKVPVVADNSSLREAGRDLAVYFETDNQAAFIHALEAVLNKENRAQLEARITSDTTPPITWAKIADVINQEIAAAQAVGSRPLMVPAIELGREYMLSVGSPAPDSGYADQVLEHLQSEGLTPMLRQPRGERDFEIVDAAVIGTFGSPQVWGNELRPGKRADFRIERPVAGPLALLISTRSMPGVVTIDAIGPGGPVKEEVYLGSVIKLPLGDGRAGDSAQVSLTVTDATNSIEGFMGIRSFVVLKADDLTAEVLAHKSAAEAMRQELDFIQSTRSWKVTAPLRKIKGRGAN</sequence>